<dbReference type="AlphaFoldDB" id="A0A809R942"/>
<keyword evidence="3" id="KW-0863">Zinc-finger</keyword>
<proteinExistence type="predicted"/>
<dbReference type="EMBL" id="AP021858">
    <property type="protein sequence ID" value="BBO24083.1"/>
    <property type="molecule type" value="Genomic_DNA"/>
</dbReference>
<evidence type="ECO:0000256" key="5">
    <source>
        <dbReference type="ARBA" id="ARBA00023186"/>
    </source>
</evidence>
<gene>
    <name evidence="7" type="ORF">NPRO_16780</name>
</gene>
<dbReference type="GO" id="GO:0051082">
    <property type="term" value="F:unfolded protein binding"/>
    <property type="evidence" value="ECO:0007669"/>
    <property type="project" value="InterPro"/>
</dbReference>
<sequence>MAKDYYAVLGVSRRASNKEIKEAYRKLARKYHPDVNPNDASAEARFKEVQEAYEVIGDEQRRSLYDQYGANWESAQKFGAGPGAEGVDIDFSEGVGDFESVFSHIFGGFGGGRPQGRRRVEFDLEEFRKAQPSDVEKVIEVPLEEIDKGCKRTLRYQTMDAVRTANGAIGTIPKNKEVTLTVPAGIEHGKKLRVPKMGTTGLNGRSGDLYVTVHWAPHPSFRLVETGLEVDVDVPFTVAALGGEVSVPTLRSKLKMRVPAGTQCGQTFRLGGQGITQMNGGRSDLFARAKIVVPKKLTSEERELIEKLAELENVKT</sequence>
<evidence type="ECO:0000256" key="1">
    <source>
        <dbReference type="ARBA" id="ARBA00022723"/>
    </source>
</evidence>
<dbReference type="PANTHER" id="PTHR43096:SF52">
    <property type="entry name" value="DNAJ HOMOLOG 1, MITOCHONDRIAL-RELATED"/>
    <property type="match status" value="1"/>
</dbReference>
<evidence type="ECO:0000259" key="6">
    <source>
        <dbReference type="PROSITE" id="PS50076"/>
    </source>
</evidence>
<reference evidence="7" key="1">
    <citation type="journal article" name="DNA Res.">
        <title>The physiological potential of anammox bacteria as revealed by their core genome structure.</title>
        <authorList>
            <person name="Okubo T."/>
            <person name="Toyoda A."/>
            <person name="Fukuhara K."/>
            <person name="Uchiyama I."/>
            <person name="Harigaya Y."/>
            <person name="Kuroiwa M."/>
            <person name="Suzuki T."/>
            <person name="Murakami Y."/>
            <person name="Suwa Y."/>
            <person name="Takami H."/>
        </authorList>
    </citation>
    <scope>NUCLEOTIDE SEQUENCE</scope>
    <source>
        <strain evidence="7">317325-2</strain>
    </source>
</reference>
<dbReference type="Gene3D" id="1.10.287.110">
    <property type="entry name" value="DnaJ domain"/>
    <property type="match status" value="1"/>
</dbReference>
<dbReference type="KEGG" id="npy:NPRO_16780"/>
<dbReference type="PRINTS" id="PR00625">
    <property type="entry name" value="JDOMAIN"/>
</dbReference>
<evidence type="ECO:0000313" key="7">
    <source>
        <dbReference type="EMBL" id="BBO24083.1"/>
    </source>
</evidence>
<dbReference type="InterPro" id="IPR002939">
    <property type="entry name" value="DnaJ_C"/>
</dbReference>
<evidence type="ECO:0000313" key="8">
    <source>
        <dbReference type="Proteomes" id="UP000662873"/>
    </source>
</evidence>
<keyword evidence="1" id="KW-0479">Metal-binding</keyword>
<dbReference type="GO" id="GO:0008270">
    <property type="term" value="F:zinc ion binding"/>
    <property type="evidence" value="ECO:0007669"/>
    <property type="project" value="UniProtKB-KW"/>
</dbReference>
<keyword evidence="5" id="KW-0143">Chaperone</keyword>
<dbReference type="PANTHER" id="PTHR43096">
    <property type="entry name" value="DNAJ HOMOLOG 1, MITOCHONDRIAL-RELATED"/>
    <property type="match status" value="1"/>
</dbReference>
<dbReference type="InterPro" id="IPR001623">
    <property type="entry name" value="DnaJ_domain"/>
</dbReference>
<evidence type="ECO:0000256" key="2">
    <source>
        <dbReference type="ARBA" id="ARBA00022737"/>
    </source>
</evidence>
<dbReference type="CDD" id="cd10747">
    <property type="entry name" value="DnaJ_C"/>
    <property type="match status" value="1"/>
</dbReference>
<dbReference type="Pfam" id="PF01556">
    <property type="entry name" value="DnaJ_C"/>
    <property type="match status" value="1"/>
</dbReference>
<dbReference type="Gene3D" id="2.60.260.20">
    <property type="entry name" value="Urease metallochaperone UreE, N-terminal domain"/>
    <property type="match status" value="2"/>
</dbReference>
<dbReference type="CDD" id="cd06257">
    <property type="entry name" value="DnaJ"/>
    <property type="match status" value="1"/>
</dbReference>
<dbReference type="Pfam" id="PF00226">
    <property type="entry name" value="DnaJ"/>
    <property type="match status" value="1"/>
</dbReference>
<protein>
    <submittedName>
        <fullName evidence="7">Chaperone protein DnaJ</fullName>
    </submittedName>
</protein>
<dbReference type="InterPro" id="IPR008971">
    <property type="entry name" value="HSP40/DnaJ_pept-bd"/>
</dbReference>
<dbReference type="SUPFAM" id="SSF49493">
    <property type="entry name" value="HSP40/DnaJ peptide-binding domain"/>
    <property type="match status" value="2"/>
</dbReference>
<name>A0A809R942_9BACT</name>
<dbReference type="SUPFAM" id="SSF46565">
    <property type="entry name" value="Chaperone J-domain"/>
    <property type="match status" value="1"/>
</dbReference>
<evidence type="ECO:0000256" key="3">
    <source>
        <dbReference type="ARBA" id="ARBA00022771"/>
    </source>
</evidence>
<dbReference type="InterPro" id="IPR036869">
    <property type="entry name" value="J_dom_sf"/>
</dbReference>
<dbReference type="PROSITE" id="PS50076">
    <property type="entry name" value="DNAJ_2"/>
    <property type="match status" value="1"/>
</dbReference>
<feature type="domain" description="J" evidence="6">
    <location>
        <begin position="4"/>
        <end position="69"/>
    </location>
</feature>
<keyword evidence="4" id="KW-0862">Zinc</keyword>
<accession>A0A809R942</accession>
<evidence type="ECO:0000256" key="4">
    <source>
        <dbReference type="ARBA" id="ARBA00022833"/>
    </source>
</evidence>
<dbReference type="FunFam" id="2.60.260.20:FF:000005">
    <property type="entry name" value="Chaperone protein dnaJ 1, mitochondrial"/>
    <property type="match status" value="1"/>
</dbReference>
<organism evidence="7 8">
    <name type="scientific">Candidatus Nitrosymbiomonas proteolyticus</name>
    <dbReference type="NCBI Taxonomy" id="2608984"/>
    <lineage>
        <taxon>Bacteria</taxon>
        <taxon>Bacillati</taxon>
        <taxon>Armatimonadota</taxon>
        <taxon>Armatimonadota incertae sedis</taxon>
        <taxon>Candidatus Nitrosymbiomonas</taxon>
    </lineage>
</organism>
<dbReference type="GO" id="GO:0005737">
    <property type="term" value="C:cytoplasm"/>
    <property type="evidence" value="ECO:0007669"/>
    <property type="project" value="TreeGrafter"/>
</dbReference>
<dbReference type="GO" id="GO:0042026">
    <property type="term" value="P:protein refolding"/>
    <property type="evidence" value="ECO:0007669"/>
    <property type="project" value="TreeGrafter"/>
</dbReference>
<keyword evidence="2" id="KW-0677">Repeat</keyword>
<dbReference type="Proteomes" id="UP000662873">
    <property type="component" value="Chromosome"/>
</dbReference>
<dbReference type="SMART" id="SM00271">
    <property type="entry name" value="DnaJ"/>
    <property type="match status" value="1"/>
</dbReference>